<organism evidence="1 2">
    <name type="scientific">Lysobacter capsici AZ78</name>
    <dbReference type="NCBI Taxonomy" id="1444315"/>
    <lineage>
        <taxon>Bacteria</taxon>
        <taxon>Pseudomonadati</taxon>
        <taxon>Pseudomonadota</taxon>
        <taxon>Gammaproteobacteria</taxon>
        <taxon>Lysobacterales</taxon>
        <taxon>Lysobacteraceae</taxon>
        <taxon>Lysobacter</taxon>
    </lineage>
</organism>
<sequence length="280" mass="30317">MALAGCATAPNVEQIPPFRQGVVIADQQTTQAFVEINSFLRERQIDRVMLQPSISETQIVTVLAPEDVEKWHRAFGLMDKYARSVQALLDPKIRAGVEQELAGLGAAIGAVGDDQLPSGVAAGFSTLGGLLVQIKTQRDAMAAIRKADPGVQAVFKTMMAAIGEDKDDAIRGTVRSSWQVVLAVKSAQFLRASSEADKRAISLSFIATLDQRDARDLSLVSLRRSLGLLADAHAELAAGRANGARDLLALLRDEHARWADRQEQIEKARREEAAEHEGES</sequence>
<proteinExistence type="predicted"/>
<dbReference type="Proteomes" id="UP000023435">
    <property type="component" value="Unassembled WGS sequence"/>
</dbReference>
<keyword evidence="2" id="KW-1185">Reference proteome</keyword>
<evidence type="ECO:0000313" key="2">
    <source>
        <dbReference type="Proteomes" id="UP000023435"/>
    </source>
</evidence>
<evidence type="ECO:0000313" key="1">
    <source>
        <dbReference type="EMBL" id="KWS02338.1"/>
    </source>
</evidence>
<name>A0A108U4D4_9GAMM</name>
<dbReference type="EMBL" id="JAJA02000002">
    <property type="protein sequence ID" value="KWS02338.1"/>
    <property type="molecule type" value="Genomic_DNA"/>
</dbReference>
<gene>
    <name evidence="1" type="ORF">AZ78_5005</name>
</gene>
<protein>
    <submittedName>
        <fullName evidence="1">Uncharacterized protein</fullName>
    </submittedName>
</protein>
<accession>A0A108U4D4</accession>
<dbReference type="AlphaFoldDB" id="A0A108U4D4"/>
<comment type="caution">
    <text evidence="1">The sequence shown here is derived from an EMBL/GenBank/DDBJ whole genome shotgun (WGS) entry which is preliminary data.</text>
</comment>
<reference evidence="1 2" key="1">
    <citation type="journal article" date="2014" name="Genome Announc.">
        <title>Draft Genome Sequence of Lysobacter capsici AZ78, a Bacterium Antagonistic to Plant-Pathogenic Oomycetes.</title>
        <authorList>
            <person name="Puopolo G."/>
            <person name="Sonego P."/>
            <person name="Engelen K."/>
            <person name="Pertot I."/>
        </authorList>
    </citation>
    <scope>NUCLEOTIDE SEQUENCE [LARGE SCALE GENOMIC DNA]</scope>
    <source>
        <strain evidence="1 2">AZ78</strain>
    </source>
</reference>